<evidence type="ECO:0000313" key="2">
    <source>
        <dbReference type="Proteomes" id="UP000186058"/>
    </source>
</evidence>
<name>A0ABX3EDU3_9BACL</name>
<evidence type="ECO:0000313" key="1">
    <source>
        <dbReference type="EMBL" id="OKP76548.1"/>
    </source>
</evidence>
<proteinExistence type="predicted"/>
<sequence length="111" mass="12554">MGLPTNKDMQKPESIIIGQIAYSKNKEEISLATYVLLVKEEENEEFVVYKFGPDKDRLGKLRLNKINGEPEEIEKVPGTTTNFYYFTAASKLIRILKEGDGVFPDTTSYAS</sequence>
<organism evidence="1 2">
    <name type="scientific">Paenibacillus helianthi</name>
    <dbReference type="NCBI Taxonomy" id="1349432"/>
    <lineage>
        <taxon>Bacteria</taxon>
        <taxon>Bacillati</taxon>
        <taxon>Bacillota</taxon>
        <taxon>Bacilli</taxon>
        <taxon>Bacillales</taxon>
        <taxon>Paenibacillaceae</taxon>
        <taxon>Paenibacillus</taxon>
    </lineage>
</organism>
<gene>
    <name evidence="1" type="ORF">A3844_30220</name>
</gene>
<protein>
    <submittedName>
        <fullName evidence="1">Uncharacterized protein</fullName>
    </submittedName>
</protein>
<comment type="caution">
    <text evidence="1">The sequence shown here is derived from an EMBL/GenBank/DDBJ whole genome shotgun (WGS) entry which is preliminary data.</text>
</comment>
<reference evidence="1 2" key="1">
    <citation type="submission" date="2016-03" db="EMBL/GenBank/DDBJ databases">
        <authorList>
            <person name="Sant'Anna F.H."/>
            <person name="Ambrosini A."/>
            <person name="Souza R."/>
            <person name="Bach E."/>
            <person name="Fernandes G."/>
            <person name="Balsanelli E."/>
            <person name="Baura V.A."/>
            <person name="Souza E.M."/>
            <person name="Passaglia L."/>
        </authorList>
    </citation>
    <scope>NUCLEOTIDE SEQUENCE [LARGE SCALE GENOMIC DNA]</scope>
    <source>
        <strain evidence="1 2">P26E</strain>
    </source>
</reference>
<accession>A0ABX3EDU3</accession>
<keyword evidence="2" id="KW-1185">Reference proteome</keyword>
<dbReference type="EMBL" id="LVWI01000114">
    <property type="protein sequence ID" value="OKP76548.1"/>
    <property type="molecule type" value="Genomic_DNA"/>
</dbReference>
<dbReference type="Proteomes" id="UP000186058">
    <property type="component" value="Unassembled WGS sequence"/>
</dbReference>